<sequence>MLPDKHHLHSQDTVELDQGLEEGSISEQQKMVTKGAFCFFLNGRPFVDENKAEHTPTCPINVNATLAHCKEYNKYSSVLFSEMAGPILTGVSFADESSTNLVDFKWVSINLAEAGVSKNTVRLATNDERTAGPLVTDDKTKIYSCAGCNTDQKNRESDGYLYDF</sequence>
<gene>
    <name evidence="1" type="ORF">SFRICE_025435</name>
</gene>
<proteinExistence type="predicted"/>
<evidence type="ECO:0000313" key="1">
    <source>
        <dbReference type="EMBL" id="SOQ41877.1"/>
    </source>
</evidence>
<protein>
    <submittedName>
        <fullName evidence="1">SFRICE_025435</fullName>
    </submittedName>
</protein>
<reference evidence="1" key="1">
    <citation type="submission" date="2016-07" db="EMBL/GenBank/DDBJ databases">
        <authorList>
            <person name="Bretaudeau A."/>
        </authorList>
    </citation>
    <scope>NUCLEOTIDE SEQUENCE</scope>
    <source>
        <strain evidence="1">Rice</strain>
        <tissue evidence="1">Whole body</tissue>
    </source>
</reference>
<dbReference type="EMBL" id="ODYU01003301">
    <property type="protein sequence ID" value="SOQ41877.1"/>
    <property type="molecule type" value="Genomic_DNA"/>
</dbReference>
<organism evidence="1">
    <name type="scientific">Spodoptera frugiperda</name>
    <name type="common">Fall armyworm</name>
    <dbReference type="NCBI Taxonomy" id="7108"/>
    <lineage>
        <taxon>Eukaryota</taxon>
        <taxon>Metazoa</taxon>
        <taxon>Ecdysozoa</taxon>
        <taxon>Arthropoda</taxon>
        <taxon>Hexapoda</taxon>
        <taxon>Insecta</taxon>
        <taxon>Pterygota</taxon>
        <taxon>Neoptera</taxon>
        <taxon>Endopterygota</taxon>
        <taxon>Lepidoptera</taxon>
        <taxon>Glossata</taxon>
        <taxon>Ditrysia</taxon>
        <taxon>Noctuoidea</taxon>
        <taxon>Noctuidae</taxon>
        <taxon>Amphipyrinae</taxon>
        <taxon>Spodoptera</taxon>
    </lineage>
</organism>
<name>A0A2H1VM35_SPOFR</name>
<accession>A0A2H1VM35</accession>
<dbReference type="AlphaFoldDB" id="A0A2H1VM35"/>